<organism evidence="1 2">
    <name type="scientific">Brachionus plicatilis</name>
    <name type="common">Marine rotifer</name>
    <name type="synonym">Brachionus muelleri</name>
    <dbReference type="NCBI Taxonomy" id="10195"/>
    <lineage>
        <taxon>Eukaryota</taxon>
        <taxon>Metazoa</taxon>
        <taxon>Spiralia</taxon>
        <taxon>Gnathifera</taxon>
        <taxon>Rotifera</taxon>
        <taxon>Eurotatoria</taxon>
        <taxon>Monogononta</taxon>
        <taxon>Pseudotrocha</taxon>
        <taxon>Ploima</taxon>
        <taxon>Brachionidae</taxon>
        <taxon>Brachionus</taxon>
    </lineage>
</organism>
<proteinExistence type="predicted"/>
<comment type="caution">
    <text evidence="1">The sequence shown here is derived from an EMBL/GenBank/DDBJ whole genome shotgun (WGS) entry which is preliminary data.</text>
</comment>
<name>A0A3M7T8Z2_BRAPC</name>
<keyword evidence="2" id="KW-1185">Reference proteome</keyword>
<evidence type="ECO:0000313" key="1">
    <source>
        <dbReference type="EMBL" id="RNA44439.1"/>
    </source>
</evidence>
<dbReference type="EMBL" id="REGN01000103">
    <property type="protein sequence ID" value="RNA44439.1"/>
    <property type="molecule type" value="Genomic_DNA"/>
</dbReference>
<accession>A0A3M7T8Z2</accession>
<evidence type="ECO:0000313" key="2">
    <source>
        <dbReference type="Proteomes" id="UP000276133"/>
    </source>
</evidence>
<dbReference type="Proteomes" id="UP000276133">
    <property type="component" value="Unassembled WGS sequence"/>
</dbReference>
<dbReference type="AlphaFoldDB" id="A0A3M7T8Z2"/>
<sequence>MQKLKLFSKIFLLEWLGNISQIYPSLRKNGFFDDNLHLLSPKVLELKPNSTPVKIKKFKTLPKELPLELPLDYDYDTPTD</sequence>
<gene>
    <name evidence="1" type="ORF">BpHYR1_040101</name>
</gene>
<reference evidence="1 2" key="1">
    <citation type="journal article" date="2018" name="Sci. Rep.">
        <title>Genomic signatures of local adaptation to the degree of environmental predictability in rotifers.</title>
        <authorList>
            <person name="Franch-Gras L."/>
            <person name="Hahn C."/>
            <person name="Garcia-Roger E.M."/>
            <person name="Carmona M.J."/>
            <person name="Serra M."/>
            <person name="Gomez A."/>
        </authorList>
    </citation>
    <scope>NUCLEOTIDE SEQUENCE [LARGE SCALE GENOMIC DNA]</scope>
    <source>
        <strain evidence="1">HYR1</strain>
    </source>
</reference>
<protein>
    <submittedName>
        <fullName evidence="1">Uncharacterized protein</fullName>
    </submittedName>
</protein>